<evidence type="ECO:0000256" key="12">
    <source>
        <dbReference type="ARBA" id="ARBA00022777"/>
    </source>
</evidence>
<dbReference type="SMART" id="SM00911">
    <property type="entry name" value="HWE_HK"/>
    <property type="match status" value="1"/>
</dbReference>
<evidence type="ECO:0000259" key="17">
    <source>
        <dbReference type="PROSITE" id="PS50112"/>
    </source>
</evidence>
<dbReference type="InterPro" id="IPR011102">
    <property type="entry name" value="Sig_transdc_His_kinase_HWE"/>
</dbReference>
<feature type="domain" description="PAC" evidence="18">
    <location>
        <begin position="120"/>
        <end position="172"/>
    </location>
</feature>
<evidence type="ECO:0000256" key="3">
    <source>
        <dbReference type="ARBA" id="ARBA00021740"/>
    </source>
</evidence>
<evidence type="ECO:0000256" key="1">
    <source>
        <dbReference type="ARBA" id="ARBA00000085"/>
    </source>
</evidence>
<keyword evidence="14" id="KW-0157">Chromophore</keyword>
<protein>
    <recommendedName>
        <fullName evidence="3">Blue-light-activated histidine kinase</fullName>
        <ecNumber evidence="2">2.7.13.3</ecNumber>
    </recommendedName>
</protein>
<dbReference type="PANTHER" id="PTHR41523:SF7">
    <property type="entry name" value="HISTIDINE KINASE"/>
    <property type="match status" value="1"/>
</dbReference>
<dbReference type="Gene3D" id="3.30.450.20">
    <property type="entry name" value="PAS domain"/>
    <property type="match status" value="2"/>
</dbReference>
<keyword evidence="20" id="KW-1185">Reference proteome</keyword>
<evidence type="ECO:0000256" key="2">
    <source>
        <dbReference type="ARBA" id="ARBA00012438"/>
    </source>
</evidence>
<dbReference type="EC" id="2.7.13.3" evidence="2"/>
<proteinExistence type="predicted"/>
<keyword evidence="12" id="KW-0418">Kinase</keyword>
<keyword evidence="15" id="KW-0843">Virulence</keyword>
<dbReference type="InterPro" id="IPR013655">
    <property type="entry name" value="PAS_fold_3"/>
</dbReference>
<sequence length="683" mass="75332">MSNVLRARRDLARRQEIAPARAVVKLSGSVRDAAEYRRSADALHMAEERQRLAVEAGEMGTWFWDLTADELVFSPRAKALFGFPPEAEIDYQSFLERLHPDDRQDTHAAVQRCLDDGMDYDVEYRALRAGSGWRWLRARGSSDRDSAGKPIRMQGVVYDIDAHKTAIKKLTESEARFAALFRQTAVGIAVTDTAGRFVMVNPSFCEMLGRSEDELLCLSLRDVTHPDDMPESLERTQRLAGAGESFAMEKRYLRKDGAEVWVNVSVSTFEDATGERHVSVARDISERKHAENALREETRVLGILNRTGAMLAAELDLERLVQAVTDAGVELSGAEFGAFFYNTANDEGEPYTLYALSGAPREAFENFPLPRNSALFGPTFRGGGIVRSDDVLADPRYGRNKPYRGMPGGHLPVRSYLAVPVISRTGEVLGGLFFGHGRPGVFSERVERLIGGIAAQAAIAMDNAHLYRQAQEEIAQRSRVEEQLREAVERQTLLAHEFHHRLQNKLTIVQAVINAAARRAKTIEEFNAAVGHRIAALARTNTLLLQGGFEGALLEHILRVEFEAHQGGGNRIVCEGPTVMLPSELVVPLAMAVHELTTNAAKYGALSNSTGQVSLAWQSNAVGDERTLELNWIERGGPPVSVPAHRGFGSALLERVLASRQGASVETEFAPEGLRVRFKLALT</sequence>
<dbReference type="InterPro" id="IPR003018">
    <property type="entry name" value="GAF"/>
</dbReference>
<dbReference type="PANTHER" id="PTHR41523">
    <property type="entry name" value="TWO-COMPONENT SYSTEM SENSOR PROTEIN"/>
    <property type="match status" value="1"/>
</dbReference>
<dbReference type="SMART" id="SM00086">
    <property type="entry name" value="PAC"/>
    <property type="match status" value="2"/>
</dbReference>
<keyword evidence="16" id="KW-0675">Receptor</keyword>
<feature type="domain" description="PAS" evidence="17">
    <location>
        <begin position="173"/>
        <end position="243"/>
    </location>
</feature>
<evidence type="ECO:0000256" key="13">
    <source>
        <dbReference type="ARBA" id="ARBA00022840"/>
    </source>
</evidence>
<keyword evidence="10" id="KW-0677">Repeat</keyword>
<evidence type="ECO:0000256" key="7">
    <source>
        <dbReference type="ARBA" id="ARBA00022630"/>
    </source>
</evidence>
<name>A0ABT4KKJ7_9HYPH</name>
<accession>A0ABT4KKJ7</accession>
<evidence type="ECO:0000256" key="10">
    <source>
        <dbReference type="ARBA" id="ARBA00022737"/>
    </source>
</evidence>
<dbReference type="Pfam" id="PF13185">
    <property type="entry name" value="GAF_2"/>
    <property type="match status" value="1"/>
</dbReference>
<comment type="caution">
    <text evidence="19">The sequence shown here is derived from an EMBL/GenBank/DDBJ whole genome shotgun (WGS) entry which is preliminary data.</text>
</comment>
<dbReference type="InterPro" id="IPR035965">
    <property type="entry name" value="PAS-like_dom_sf"/>
</dbReference>
<evidence type="ECO:0000313" key="20">
    <source>
        <dbReference type="Proteomes" id="UP001079430"/>
    </source>
</evidence>
<dbReference type="PROSITE" id="PS50112">
    <property type="entry name" value="PAS"/>
    <property type="match status" value="2"/>
</dbReference>
<dbReference type="InterPro" id="IPR029016">
    <property type="entry name" value="GAF-like_dom_sf"/>
</dbReference>
<feature type="domain" description="PAC" evidence="18">
    <location>
        <begin position="246"/>
        <end position="296"/>
    </location>
</feature>
<dbReference type="RefSeq" id="WP_269282898.1">
    <property type="nucleotide sequence ID" value="NZ_JAPVOI010000004.1"/>
</dbReference>
<dbReference type="InterPro" id="IPR000700">
    <property type="entry name" value="PAS-assoc_C"/>
</dbReference>
<evidence type="ECO:0000256" key="14">
    <source>
        <dbReference type="ARBA" id="ARBA00022991"/>
    </source>
</evidence>
<evidence type="ECO:0000256" key="15">
    <source>
        <dbReference type="ARBA" id="ARBA00023026"/>
    </source>
</evidence>
<dbReference type="Gene3D" id="3.30.450.40">
    <property type="match status" value="1"/>
</dbReference>
<dbReference type="Pfam" id="PF07536">
    <property type="entry name" value="HWE_HK"/>
    <property type="match status" value="1"/>
</dbReference>
<keyword evidence="8" id="KW-0288">FMN</keyword>
<evidence type="ECO:0000259" key="18">
    <source>
        <dbReference type="PROSITE" id="PS50113"/>
    </source>
</evidence>
<dbReference type="SUPFAM" id="SSF55785">
    <property type="entry name" value="PYP-like sensor domain (PAS domain)"/>
    <property type="match status" value="2"/>
</dbReference>
<dbReference type="InterPro" id="IPR000014">
    <property type="entry name" value="PAS"/>
</dbReference>
<evidence type="ECO:0000256" key="9">
    <source>
        <dbReference type="ARBA" id="ARBA00022679"/>
    </source>
</evidence>
<evidence type="ECO:0000313" key="19">
    <source>
        <dbReference type="EMBL" id="MCZ4092477.1"/>
    </source>
</evidence>
<keyword evidence="5" id="KW-0597">Phosphoprotein</keyword>
<dbReference type="Pfam" id="PF08447">
    <property type="entry name" value="PAS_3"/>
    <property type="match status" value="1"/>
</dbReference>
<feature type="domain" description="PAS" evidence="17">
    <location>
        <begin position="46"/>
        <end position="117"/>
    </location>
</feature>
<evidence type="ECO:0000256" key="11">
    <source>
        <dbReference type="ARBA" id="ARBA00022741"/>
    </source>
</evidence>
<keyword evidence="6" id="KW-0716">Sensory transduction</keyword>
<dbReference type="Pfam" id="PF00989">
    <property type="entry name" value="PAS"/>
    <property type="match status" value="1"/>
</dbReference>
<evidence type="ECO:0000256" key="4">
    <source>
        <dbReference type="ARBA" id="ARBA00022543"/>
    </source>
</evidence>
<dbReference type="SUPFAM" id="SSF55781">
    <property type="entry name" value="GAF domain-like"/>
    <property type="match status" value="1"/>
</dbReference>
<dbReference type="SMART" id="SM00065">
    <property type="entry name" value="GAF"/>
    <property type="match status" value="1"/>
</dbReference>
<dbReference type="InterPro" id="IPR001610">
    <property type="entry name" value="PAC"/>
</dbReference>
<keyword evidence="13" id="KW-0067">ATP-binding</keyword>
<evidence type="ECO:0000256" key="5">
    <source>
        <dbReference type="ARBA" id="ARBA00022553"/>
    </source>
</evidence>
<dbReference type="InterPro" id="IPR036890">
    <property type="entry name" value="HATPase_C_sf"/>
</dbReference>
<dbReference type="SMART" id="SM00091">
    <property type="entry name" value="PAS"/>
    <property type="match status" value="2"/>
</dbReference>
<organism evidence="19 20">
    <name type="scientific">Sinorhizobium psoraleae</name>
    <dbReference type="NCBI Taxonomy" id="520838"/>
    <lineage>
        <taxon>Bacteria</taxon>
        <taxon>Pseudomonadati</taxon>
        <taxon>Pseudomonadota</taxon>
        <taxon>Alphaproteobacteria</taxon>
        <taxon>Hyphomicrobiales</taxon>
        <taxon>Rhizobiaceae</taxon>
        <taxon>Sinorhizobium/Ensifer group</taxon>
        <taxon>Sinorhizobium</taxon>
    </lineage>
</organism>
<reference evidence="19" key="1">
    <citation type="submission" date="2022-10" db="EMBL/GenBank/DDBJ databases">
        <title>Whole genome sequencing of three plant growth promoting bacteria isolated from Vachellia tortilis subsp. raddiana in Morocco.</title>
        <authorList>
            <person name="Hnini M."/>
            <person name="Zouagui R."/>
            <person name="Zouagui H."/>
            <person name="Chemao Elfihri M.-W."/>
            <person name="Ibrahimi A."/>
            <person name="Sbabou L."/>
            <person name="Aurag J."/>
        </authorList>
    </citation>
    <scope>NUCLEOTIDE SEQUENCE</scope>
    <source>
        <strain evidence="19">LMR678</strain>
    </source>
</reference>
<keyword evidence="7" id="KW-0285">Flavoprotein</keyword>
<dbReference type="PROSITE" id="PS50113">
    <property type="entry name" value="PAC"/>
    <property type="match status" value="2"/>
</dbReference>
<evidence type="ECO:0000256" key="8">
    <source>
        <dbReference type="ARBA" id="ARBA00022643"/>
    </source>
</evidence>
<dbReference type="Proteomes" id="UP001079430">
    <property type="component" value="Unassembled WGS sequence"/>
</dbReference>
<dbReference type="NCBIfam" id="TIGR00229">
    <property type="entry name" value="sensory_box"/>
    <property type="match status" value="2"/>
</dbReference>
<dbReference type="Gene3D" id="3.30.565.10">
    <property type="entry name" value="Histidine kinase-like ATPase, C-terminal domain"/>
    <property type="match status" value="1"/>
</dbReference>
<evidence type="ECO:0000256" key="6">
    <source>
        <dbReference type="ARBA" id="ARBA00022606"/>
    </source>
</evidence>
<keyword evidence="9" id="KW-0808">Transferase</keyword>
<keyword evidence="4" id="KW-0600">Photoreceptor protein</keyword>
<dbReference type="InterPro" id="IPR013767">
    <property type="entry name" value="PAS_fold"/>
</dbReference>
<gene>
    <name evidence="19" type="ORF">O3W52_21115</name>
</gene>
<keyword evidence="11" id="KW-0547">Nucleotide-binding</keyword>
<evidence type="ECO:0000256" key="16">
    <source>
        <dbReference type="ARBA" id="ARBA00023170"/>
    </source>
</evidence>
<dbReference type="CDD" id="cd00130">
    <property type="entry name" value="PAS"/>
    <property type="match status" value="2"/>
</dbReference>
<dbReference type="EMBL" id="JAPVOI010000004">
    <property type="protein sequence ID" value="MCZ4092477.1"/>
    <property type="molecule type" value="Genomic_DNA"/>
</dbReference>
<comment type="catalytic activity">
    <reaction evidence="1">
        <text>ATP + protein L-histidine = ADP + protein N-phospho-L-histidine.</text>
        <dbReference type="EC" id="2.7.13.3"/>
    </reaction>
</comment>